<dbReference type="NCBIfam" id="NF004127">
    <property type="entry name" value="PRK05617.1"/>
    <property type="match status" value="1"/>
</dbReference>
<sequence length="377" mass="42359">MSQSAVLFEELPVSKGKRLAKITLNRAKALNAIDLEMIMAIFQQLQQWRSQPDVVAVWLEGEGDRAFCAGGDIRKLYQMLIEQSDHRLEHATVFFQHEYQLDYLIHTYPKPIICWGAGIVMGGGLGLMVGASHRVVTETSQVAMPEINIGLYPDVSGTWFLSRLPTDLGCFVGLTGAVLNATDSIRLGLADYFIAAELKAELLDSLIQVDWEQTDAANKILVGQLLKPLESQAWCHLPVSKIVEHWQDIRHLFGLPSLQEIDVAVKYHAAKTGDDWLTGTLQSYINGCPTTAWIVWEQMQRGRHLALAEAFQLELILSVQCCLHPDLAEGVRARLIDRDNQPDWKFKSVAEVPTEWVEAHFQAPWIDKINPLKSLLK</sequence>
<dbReference type="GO" id="GO:0005829">
    <property type="term" value="C:cytosol"/>
    <property type="evidence" value="ECO:0007669"/>
    <property type="project" value="TreeGrafter"/>
</dbReference>
<dbReference type="InterPro" id="IPR029045">
    <property type="entry name" value="ClpP/crotonase-like_dom_sf"/>
</dbReference>
<dbReference type="PANTHER" id="PTHR43176:SF3">
    <property type="entry name" value="3-HYDROXYISOBUTYRYL-COA HYDROLASE, MITOCHONDRIAL"/>
    <property type="match status" value="1"/>
</dbReference>
<dbReference type="CDD" id="cd06558">
    <property type="entry name" value="crotonase-like"/>
    <property type="match status" value="1"/>
</dbReference>
<dbReference type="Proteomes" id="UP000569732">
    <property type="component" value="Unassembled WGS sequence"/>
</dbReference>
<evidence type="ECO:0000259" key="4">
    <source>
        <dbReference type="Pfam" id="PF16113"/>
    </source>
</evidence>
<comment type="catalytic activity">
    <reaction evidence="1">
        <text>3-hydroxy-2-methylpropanoyl-CoA + H2O = 3-hydroxy-2-methylpropanoate + CoA + H(+)</text>
        <dbReference type="Rhea" id="RHEA:20888"/>
        <dbReference type="ChEBI" id="CHEBI:11805"/>
        <dbReference type="ChEBI" id="CHEBI:15377"/>
        <dbReference type="ChEBI" id="CHEBI:15378"/>
        <dbReference type="ChEBI" id="CHEBI:57287"/>
        <dbReference type="ChEBI" id="CHEBI:57340"/>
        <dbReference type="EC" id="3.1.2.4"/>
    </reaction>
</comment>
<name>A0A853I1F7_9GAMM</name>
<dbReference type="EC" id="3.1.2.4" evidence="2"/>
<keyword evidence="6" id="KW-1185">Reference proteome</keyword>
<dbReference type="PANTHER" id="PTHR43176">
    <property type="entry name" value="3-HYDROXYISOBUTYRYL-COA HYDROLASE-RELATED"/>
    <property type="match status" value="1"/>
</dbReference>
<comment type="caution">
    <text evidence="5">The sequence shown here is derived from an EMBL/GenBank/DDBJ whole genome shotgun (WGS) entry which is preliminary data.</text>
</comment>
<dbReference type="GO" id="GO:0006574">
    <property type="term" value="P:L-valine catabolic process"/>
    <property type="evidence" value="ECO:0007669"/>
    <property type="project" value="TreeGrafter"/>
</dbReference>
<evidence type="ECO:0000313" key="6">
    <source>
        <dbReference type="Proteomes" id="UP000569732"/>
    </source>
</evidence>
<evidence type="ECO:0000256" key="1">
    <source>
        <dbReference type="ARBA" id="ARBA00001709"/>
    </source>
</evidence>
<dbReference type="InterPro" id="IPR045004">
    <property type="entry name" value="ECH_dom"/>
</dbReference>
<accession>A0A853I1F7</accession>
<dbReference type="Gene3D" id="3.90.226.10">
    <property type="entry name" value="2-enoyl-CoA Hydratase, Chain A, domain 1"/>
    <property type="match status" value="1"/>
</dbReference>
<dbReference type="InterPro" id="IPR032259">
    <property type="entry name" value="HIBYL-CoA-H"/>
</dbReference>
<reference evidence="5 6" key="1">
    <citation type="submission" date="2020-07" db="EMBL/GenBank/DDBJ databases">
        <title>Endozoicomonas sp. nov., isolated from sediment.</title>
        <authorList>
            <person name="Gu T."/>
        </authorList>
    </citation>
    <scope>NUCLEOTIDE SEQUENCE [LARGE SCALE GENOMIC DNA]</scope>
    <source>
        <strain evidence="5 6">SM1973</strain>
    </source>
</reference>
<gene>
    <name evidence="5" type="ORF">H0A36_04520</name>
</gene>
<dbReference type="GO" id="GO:0003860">
    <property type="term" value="F:3-hydroxyisobutyryl-CoA hydrolase activity"/>
    <property type="evidence" value="ECO:0007669"/>
    <property type="project" value="UniProtKB-EC"/>
</dbReference>
<protein>
    <recommendedName>
        <fullName evidence="2">3-hydroxyisobutyryl-CoA hydrolase</fullName>
        <ecNumber evidence="2">3.1.2.4</ecNumber>
    </recommendedName>
</protein>
<dbReference type="AlphaFoldDB" id="A0A853I1F7"/>
<dbReference type="RefSeq" id="WP_180567293.1">
    <property type="nucleotide sequence ID" value="NZ_JACCKB010000004.1"/>
</dbReference>
<evidence type="ECO:0000256" key="3">
    <source>
        <dbReference type="ARBA" id="ARBA00022801"/>
    </source>
</evidence>
<feature type="domain" description="Enoyl-CoA hydratase/isomerase" evidence="4">
    <location>
        <begin position="21"/>
        <end position="361"/>
    </location>
</feature>
<evidence type="ECO:0000256" key="2">
    <source>
        <dbReference type="ARBA" id="ARBA00011915"/>
    </source>
</evidence>
<dbReference type="SUPFAM" id="SSF52096">
    <property type="entry name" value="ClpP/crotonase"/>
    <property type="match status" value="1"/>
</dbReference>
<keyword evidence="3" id="KW-0378">Hydrolase</keyword>
<proteinExistence type="predicted"/>
<dbReference type="EMBL" id="JACCKB010000004">
    <property type="protein sequence ID" value="NYZ65262.1"/>
    <property type="molecule type" value="Genomic_DNA"/>
</dbReference>
<organism evidence="5 6">
    <name type="scientific">Spartinivicinus marinus</name>
    <dbReference type="NCBI Taxonomy" id="2994442"/>
    <lineage>
        <taxon>Bacteria</taxon>
        <taxon>Pseudomonadati</taxon>
        <taxon>Pseudomonadota</taxon>
        <taxon>Gammaproteobacteria</taxon>
        <taxon>Oceanospirillales</taxon>
        <taxon>Zooshikellaceae</taxon>
        <taxon>Spartinivicinus</taxon>
    </lineage>
</organism>
<evidence type="ECO:0000313" key="5">
    <source>
        <dbReference type="EMBL" id="NYZ65262.1"/>
    </source>
</evidence>
<dbReference type="Pfam" id="PF16113">
    <property type="entry name" value="ECH_2"/>
    <property type="match status" value="1"/>
</dbReference>